<feature type="transmembrane region" description="Helical" evidence="6">
    <location>
        <begin position="21"/>
        <end position="49"/>
    </location>
</feature>
<feature type="transmembrane region" description="Helical" evidence="6">
    <location>
        <begin position="164"/>
        <end position="182"/>
    </location>
</feature>
<feature type="transmembrane region" description="Helical" evidence="6">
    <location>
        <begin position="91"/>
        <end position="112"/>
    </location>
</feature>
<evidence type="ECO:0000256" key="5">
    <source>
        <dbReference type="ARBA" id="ARBA00023136"/>
    </source>
</evidence>
<dbReference type="PIRSF" id="PIRSF035875">
    <property type="entry name" value="RNase_BN"/>
    <property type="match status" value="1"/>
</dbReference>
<dbReference type="Proteomes" id="UP000177325">
    <property type="component" value="Unassembled WGS sequence"/>
</dbReference>
<dbReference type="AlphaFoldDB" id="A0A1F6FH02"/>
<organism evidence="7 8">
    <name type="scientific">Candidatus Kaiserbacteria bacterium RIFCSPLOWO2_12_FULL_45_26</name>
    <dbReference type="NCBI Taxonomy" id="1798525"/>
    <lineage>
        <taxon>Bacteria</taxon>
        <taxon>Candidatus Kaiseribacteriota</taxon>
    </lineage>
</organism>
<dbReference type="Pfam" id="PF03631">
    <property type="entry name" value="Virul_fac_BrkB"/>
    <property type="match status" value="1"/>
</dbReference>
<sequence>MNLLFVLYSAAKLWIDKGSNYYAAAFSYYAPLALVPLIFFSIAVATFFYGGSFANQVFADWGAALGSELVEVIRGAVENLSQEANTSRVPIVAGLFFLGFYIIALNVISDGFERLWGRETSGFISFLIKSSRALVFLFVLQIYLVFVIGMEFFIMPAVFGSNSYISSGFLFLSSAVFFTALFRFLVVKSPSLKGCVVGGIVSSVLFVAIKSLVDLYIATTPILSFYGAAGLILVLFVWVYVLAALIYYGAAVAGIYGKIVE</sequence>
<evidence type="ECO:0000256" key="2">
    <source>
        <dbReference type="ARBA" id="ARBA00022475"/>
    </source>
</evidence>
<gene>
    <name evidence="7" type="ORF">A3G90_03710</name>
</gene>
<proteinExistence type="predicted"/>
<evidence type="ECO:0000256" key="4">
    <source>
        <dbReference type="ARBA" id="ARBA00022989"/>
    </source>
</evidence>
<feature type="transmembrane region" description="Helical" evidence="6">
    <location>
        <begin position="225"/>
        <end position="248"/>
    </location>
</feature>
<feature type="transmembrane region" description="Helical" evidence="6">
    <location>
        <begin position="194"/>
        <end position="213"/>
    </location>
</feature>
<protein>
    <submittedName>
        <fullName evidence="7">Uncharacterized protein</fullName>
    </submittedName>
</protein>
<dbReference type="EMBL" id="MFMM01000001">
    <property type="protein sequence ID" value="OGG85138.1"/>
    <property type="molecule type" value="Genomic_DNA"/>
</dbReference>
<keyword evidence="4 6" id="KW-1133">Transmembrane helix</keyword>
<keyword evidence="2" id="KW-1003">Cell membrane</keyword>
<keyword evidence="3 6" id="KW-0812">Transmembrane</keyword>
<reference evidence="7 8" key="1">
    <citation type="journal article" date="2016" name="Nat. Commun.">
        <title>Thousands of microbial genomes shed light on interconnected biogeochemical processes in an aquifer system.</title>
        <authorList>
            <person name="Anantharaman K."/>
            <person name="Brown C.T."/>
            <person name="Hug L.A."/>
            <person name="Sharon I."/>
            <person name="Castelle C.J."/>
            <person name="Probst A.J."/>
            <person name="Thomas B.C."/>
            <person name="Singh A."/>
            <person name="Wilkins M.J."/>
            <person name="Karaoz U."/>
            <person name="Brodie E.L."/>
            <person name="Williams K.H."/>
            <person name="Hubbard S.S."/>
            <person name="Banfield J.F."/>
        </authorList>
    </citation>
    <scope>NUCLEOTIDE SEQUENCE [LARGE SCALE GENOMIC DNA]</scope>
</reference>
<dbReference type="STRING" id="1798525.A3G90_03710"/>
<dbReference type="PANTHER" id="PTHR30213:SF0">
    <property type="entry name" value="UPF0761 MEMBRANE PROTEIN YIHY"/>
    <property type="match status" value="1"/>
</dbReference>
<evidence type="ECO:0000313" key="7">
    <source>
        <dbReference type="EMBL" id="OGG85138.1"/>
    </source>
</evidence>
<evidence type="ECO:0000256" key="3">
    <source>
        <dbReference type="ARBA" id="ARBA00022692"/>
    </source>
</evidence>
<dbReference type="InterPro" id="IPR017039">
    <property type="entry name" value="Virul_fac_BrkB"/>
</dbReference>
<evidence type="ECO:0000256" key="1">
    <source>
        <dbReference type="ARBA" id="ARBA00004651"/>
    </source>
</evidence>
<evidence type="ECO:0000256" key="6">
    <source>
        <dbReference type="SAM" id="Phobius"/>
    </source>
</evidence>
<dbReference type="GO" id="GO:0005886">
    <property type="term" value="C:plasma membrane"/>
    <property type="evidence" value="ECO:0007669"/>
    <property type="project" value="UniProtKB-SubCell"/>
</dbReference>
<name>A0A1F6FH02_9BACT</name>
<feature type="transmembrane region" description="Helical" evidence="6">
    <location>
        <begin position="133"/>
        <end position="158"/>
    </location>
</feature>
<comment type="subcellular location">
    <subcellularLocation>
        <location evidence="1">Cell membrane</location>
        <topology evidence="1">Multi-pass membrane protein</topology>
    </subcellularLocation>
</comment>
<comment type="caution">
    <text evidence="7">The sequence shown here is derived from an EMBL/GenBank/DDBJ whole genome shotgun (WGS) entry which is preliminary data.</text>
</comment>
<keyword evidence="5 6" id="KW-0472">Membrane</keyword>
<dbReference type="PANTHER" id="PTHR30213">
    <property type="entry name" value="INNER MEMBRANE PROTEIN YHJD"/>
    <property type="match status" value="1"/>
</dbReference>
<accession>A0A1F6FH02</accession>
<evidence type="ECO:0000313" key="8">
    <source>
        <dbReference type="Proteomes" id="UP000177325"/>
    </source>
</evidence>